<evidence type="ECO:0000313" key="4">
    <source>
        <dbReference type="Proteomes" id="UP000011715"/>
    </source>
</evidence>
<evidence type="ECO:0000313" key="3">
    <source>
        <dbReference type="EnsemblFungi" id="MAPG_09967T0"/>
    </source>
</evidence>
<protein>
    <submittedName>
        <fullName evidence="2 3">Uncharacterized protein</fullName>
    </submittedName>
</protein>
<dbReference type="EnsemblFungi" id="MAPG_09967T0">
    <property type="protein sequence ID" value="MAPG_09967T0"/>
    <property type="gene ID" value="MAPG_09967"/>
</dbReference>
<gene>
    <name evidence="2" type="ORF">MAPG_09967</name>
</gene>
<evidence type="ECO:0000313" key="2">
    <source>
        <dbReference type="EMBL" id="KLU91447.1"/>
    </source>
</evidence>
<sequence>MYRPRPSPAPRRPTSTSVASAMDPVYYEVQREPEPGPVGPQGLALFALFVLVYMPVDYAELQMLSPARTSKVRDVWAPMSHKPFSSALGDGDPIMDPFRGSEVDSNGSHTGYHHAKHGGEGRADLGDARIMLCGWPGLNPEGKPLSIIIRSQPSRSPRHSRHLAAPNRRPGIVSDSLTTSLLKVVCGQSQEDFPSTIASIGEGRTPDAVQTAHKEFLHRKNSSSHGCGGPKRIRHRGAGDVLGRPVPDGENGLAVPRAKRQMLEALFEDNMLGEFYLVKLNWPCTERGVRWLAACEPSRTDFPVDILEAGAGIVGAPRRHPSSGRRTRTGSGPICSLAVTLGTGDRSHLAETCGPATKFAGKTAPEQPSAVYYVPLRVLEIKCEQTATTGLFCGSGRKP</sequence>
<evidence type="ECO:0000256" key="1">
    <source>
        <dbReference type="SAM" id="MobiDB-lite"/>
    </source>
</evidence>
<accession>A0A0C4EBB9</accession>
<reference evidence="2" key="1">
    <citation type="submission" date="2010-05" db="EMBL/GenBank/DDBJ databases">
        <title>The Genome Sequence of Magnaporthe poae strain ATCC 64411.</title>
        <authorList>
            <consortium name="The Broad Institute Genome Sequencing Platform"/>
            <consortium name="Broad Institute Genome Sequencing Center for Infectious Disease"/>
            <person name="Ma L.-J."/>
            <person name="Dead R."/>
            <person name="Young S."/>
            <person name="Zeng Q."/>
            <person name="Koehrsen M."/>
            <person name="Alvarado L."/>
            <person name="Berlin A."/>
            <person name="Chapman S.B."/>
            <person name="Chen Z."/>
            <person name="Freedman E."/>
            <person name="Gellesch M."/>
            <person name="Goldberg J."/>
            <person name="Griggs A."/>
            <person name="Gujja S."/>
            <person name="Heilman E.R."/>
            <person name="Heiman D."/>
            <person name="Hepburn T."/>
            <person name="Howarth C."/>
            <person name="Jen D."/>
            <person name="Larson L."/>
            <person name="Mehta T."/>
            <person name="Neiman D."/>
            <person name="Pearson M."/>
            <person name="Roberts A."/>
            <person name="Saif S."/>
            <person name="Shea T."/>
            <person name="Shenoy N."/>
            <person name="Sisk P."/>
            <person name="Stolte C."/>
            <person name="Sykes S."/>
            <person name="Walk T."/>
            <person name="White J."/>
            <person name="Yandava C."/>
            <person name="Haas B."/>
            <person name="Nusbaum C."/>
            <person name="Birren B."/>
        </authorList>
    </citation>
    <scope>NUCLEOTIDE SEQUENCE</scope>
    <source>
        <strain evidence="2">ATCC 64411</strain>
    </source>
</reference>
<dbReference type="EMBL" id="GL876977">
    <property type="protein sequence ID" value="KLU91447.1"/>
    <property type="molecule type" value="Genomic_DNA"/>
</dbReference>
<feature type="region of interest" description="Disordered" evidence="1">
    <location>
        <begin position="1"/>
        <end position="21"/>
    </location>
</feature>
<reference evidence="3" key="5">
    <citation type="submission" date="2015-06" db="UniProtKB">
        <authorList>
            <consortium name="EnsemblFungi"/>
        </authorList>
    </citation>
    <scope>IDENTIFICATION</scope>
    <source>
        <strain evidence="3">ATCC 64411</strain>
    </source>
</reference>
<dbReference type="EMBL" id="ADBL01002558">
    <property type="status" value="NOT_ANNOTATED_CDS"/>
    <property type="molecule type" value="Genomic_DNA"/>
</dbReference>
<keyword evidence="4" id="KW-1185">Reference proteome</keyword>
<dbReference type="Proteomes" id="UP000011715">
    <property type="component" value="Unassembled WGS sequence"/>
</dbReference>
<feature type="compositionally biased region" description="Pro residues" evidence="1">
    <location>
        <begin position="1"/>
        <end position="11"/>
    </location>
</feature>
<feature type="region of interest" description="Disordered" evidence="1">
    <location>
        <begin position="151"/>
        <end position="171"/>
    </location>
</feature>
<feature type="region of interest" description="Disordered" evidence="1">
    <location>
        <begin position="217"/>
        <end position="248"/>
    </location>
</feature>
<dbReference type="VEuPathDB" id="FungiDB:MAPG_09967"/>
<name>A0A0C4EBB9_MAGP6</name>
<reference evidence="3" key="4">
    <citation type="journal article" date="2015" name="G3 (Bethesda)">
        <title>Genome sequences of three phytopathogenic species of the Magnaporthaceae family of fungi.</title>
        <authorList>
            <person name="Okagaki L.H."/>
            <person name="Nunes C.C."/>
            <person name="Sailsbery J."/>
            <person name="Clay B."/>
            <person name="Brown D."/>
            <person name="John T."/>
            <person name="Oh Y."/>
            <person name="Young N."/>
            <person name="Fitzgerald M."/>
            <person name="Haas B.J."/>
            <person name="Zeng Q."/>
            <person name="Young S."/>
            <person name="Adiconis X."/>
            <person name="Fan L."/>
            <person name="Levin J.Z."/>
            <person name="Mitchell T.K."/>
            <person name="Okubara P.A."/>
            <person name="Farman M.L."/>
            <person name="Kohn L.M."/>
            <person name="Birren B."/>
            <person name="Ma L.-J."/>
            <person name="Dean R.A."/>
        </authorList>
    </citation>
    <scope>NUCLEOTIDE SEQUENCE</scope>
    <source>
        <strain evidence="3">ATCC 64411 / 73-15</strain>
    </source>
</reference>
<organism evidence="3 4">
    <name type="scientific">Magnaporthiopsis poae (strain ATCC 64411 / 73-15)</name>
    <name type="common">Kentucky bluegrass fungus</name>
    <name type="synonym">Magnaporthe poae</name>
    <dbReference type="NCBI Taxonomy" id="644358"/>
    <lineage>
        <taxon>Eukaryota</taxon>
        <taxon>Fungi</taxon>
        <taxon>Dikarya</taxon>
        <taxon>Ascomycota</taxon>
        <taxon>Pezizomycotina</taxon>
        <taxon>Sordariomycetes</taxon>
        <taxon>Sordariomycetidae</taxon>
        <taxon>Magnaporthales</taxon>
        <taxon>Magnaporthaceae</taxon>
        <taxon>Magnaporthiopsis</taxon>
    </lineage>
</organism>
<dbReference type="AlphaFoldDB" id="A0A0C4EBB9"/>
<reference evidence="4" key="2">
    <citation type="submission" date="2010-05" db="EMBL/GenBank/DDBJ databases">
        <title>The genome sequence of Magnaporthe poae strain ATCC 64411.</title>
        <authorList>
            <person name="Ma L.-J."/>
            <person name="Dead R."/>
            <person name="Young S."/>
            <person name="Zeng Q."/>
            <person name="Koehrsen M."/>
            <person name="Alvarado L."/>
            <person name="Berlin A."/>
            <person name="Chapman S.B."/>
            <person name="Chen Z."/>
            <person name="Freedman E."/>
            <person name="Gellesch M."/>
            <person name="Goldberg J."/>
            <person name="Griggs A."/>
            <person name="Gujja S."/>
            <person name="Heilman E.R."/>
            <person name="Heiman D."/>
            <person name="Hepburn T."/>
            <person name="Howarth C."/>
            <person name="Jen D."/>
            <person name="Larson L."/>
            <person name="Mehta T."/>
            <person name="Neiman D."/>
            <person name="Pearson M."/>
            <person name="Roberts A."/>
            <person name="Saif S."/>
            <person name="Shea T."/>
            <person name="Shenoy N."/>
            <person name="Sisk P."/>
            <person name="Stolte C."/>
            <person name="Sykes S."/>
            <person name="Walk T."/>
            <person name="White J."/>
            <person name="Yandava C."/>
            <person name="Haas B."/>
            <person name="Nusbaum C."/>
            <person name="Birren B."/>
        </authorList>
    </citation>
    <scope>NUCLEOTIDE SEQUENCE [LARGE SCALE GENOMIC DNA]</scope>
    <source>
        <strain evidence="4">ATCC 64411 / 73-15</strain>
    </source>
</reference>
<proteinExistence type="predicted"/>
<reference evidence="2" key="3">
    <citation type="submission" date="2011-03" db="EMBL/GenBank/DDBJ databases">
        <title>Annotation of Magnaporthe poae ATCC 64411.</title>
        <authorList>
            <person name="Ma L.-J."/>
            <person name="Dead R."/>
            <person name="Young S.K."/>
            <person name="Zeng Q."/>
            <person name="Gargeya S."/>
            <person name="Fitzgerald M."/>
            <person name="Haas B."/>
            <person name="Abouelleil A."/>
            <person name="Alvarado L."/>
            <person name="Arachchi H.M."/>
            <person name="Berlin A."/>
            <person name="Brown A."/>
            <person name="Chapman S.B."/>
            <person name="Chen Z."/>
            <person name="Dunbar C."/>
            <person name="Freedman E."/>
            <person name="Gearin G."/>
            <person name="Gellesch M."/>
            <person name="Goldberg J."/>
            <person name="Griggs A."/>
            <person name="Gujja S."/>
            <person name="Heiman D."/>
            <person name="Howarth C."/>
            <person name="Larson L."/>
            <person name="Lui A."/>
            <person name="MacDonald P.J.P."/>
            <person name="Mehta T."/>
            <person name="Montmayeur A."/>
            <person name="Murphy C."/>
            <person name="Neiman D."/>
            <person name="Pearson M."/>
            <person name="Priest M."/>
            <person name="Roberts A."/>
            <person name="Saif S."/>
            <person name="Shea T."/>
            <person name="Shenoy N."/>
            <person name="Sisk P."/>
            <person name="Stolte C."/>
            <person name="Sykes S."/>
            <person name="Yandava C."/>
            <person name="Wortman J."/>
            <person name="Nusbaum C."/>
            <person name="Birren B."/>
        </authorList>
    </citation>
    <scope>NUCLEOTIDE SEQUENCE</scope>
    <source>
        <strain evidence="2">ATCC 64411</strain>
    </source>
</reference>
<feature type="region of interest" description="Disordered" evidence="1">
    <location>
        <begin position="101"/>
        <end position="121"/>
    </location>
</feature>